<dbReference type="SUPFAM" id="SSF52833">
    <property type="entry name" value="Thioredoxin-like"/>
    <property type="match status" value="1"/>
</dbReference>
<keyword evidence="3 5" id="KW-0560">Oxidoreductase</keyword>
<name>A0A366H9Z3_9BACT</name>
<dbReference type="PROSITE" id="PS51352">
    <property type="entry name" value="THIOREDOXIN_2"/>
    <property type="match status" value="1"/>
</dbReference>
<dbReference type="FunFam" id="3.40.30.10:FF:000010">
    <property type="entry name" value="Glutathione peroxidase"/>
    <property type="match status" value="1"/>
</dbReference>
<dbReference type="EMBL" id="QNRR01000010">
    <property type="protein sequence ID" value="RBP39082.1"/>
    <property type="molecule type" value="Genomic_DNA"/>
</dbReference>
<feature type="signal peptide" evidence="6">
    <location>
        <begin position="1"/>
        <end position="18"/>
    </location>
</feature>
<feature type="chain" id="PRO_5017040853" description="Glutathione peroxidase" evidence="6">
    <location>
        <begin position="19"/>
        <end position="182"/>
    </location>
</feature>
<dbReference type="InterPro" id="IPR013766">
    <property type="entry name" value="Thioredoxin_domain"/>
</dbReference>
<dbReference type="Pfam" id="PF00255">
    <property type="entry name" value="GSHPx"/>
    <property type="match status" value="1"/>
</dbReference>
<dbReference type="Gene3D" id="3.40.30.10">
    <property type="entry name" value="Glutaredoxin"/>
    <property type="match status" value="1"/>
</dbReference>
<dbReference type="InterPro" id="IPR000889">
    <property type="entry name" value="Glutathione_peroxidase"/>
</dbReference>
<dbReference type="PRINTS" id="PR01011">
    <property type="entry name" value="GLUTPROXDASE"/>
</dbReference>
<dbReference type="GO" id="GO:0034599">
    <property type="term" value="P:cellular response to oxidative stress"/>
    <property type="evidence" value="ECO:0007669"/>
    <property type="project" value="TreeGrafter"/>
</dbReference>
<organism evidence="8 9">
    <name type="scientific">Roseimicrobium gellanilyticum</name>
    <dbReference type="NCBI Taxonomy" id="748857"/>
    <lineage>
        <taxon>Bacteria</taxon>
        <taxon>Pseudomonadati</taxon>
        <taxon>Verrucomicrobiota</taxon>
        <taxon>Verrucomicrobiia</taxon>
        <taxon>Verrucomicrobiales</taxon>
        <taxon>Verrucomicrobiaceae</taxon>
        <taxon>Roseimicrobium</taxon>
    </lineage>
</organism>
<sequence length="182" mass="19799">MKCLLALLSLFAITTMLAADSKSILDIPLKDIDGKDTSLKAYQGKVLLMVNVASQCGLTPQYQGLQGLYEQYKDKGLVVLGFPCNDFGAQEPGSNEEIKSFCSTNYKVTFPMFDKIHVKGPEQHPLYAALTGKDGAFPGDVGWNFGKFLIGKDGKPLQRFEPDTEPTDAGLMKAIEEALAAK</sequence>
<feature type="active site" evidence="4">
    <location>
        <position position="56"/>
    </location>
</feature>
<dbReference type="PIRSF" id="PIRSF000303">
    <property type="entry name" value="Glutathion_perox"/>
    <property type="match status" value="1"/>
</dbReference>
<reference evidence="8 9" key="1">
    <citation type="submission" date="2018-06" db="EMBL/GenBank/DDBJ databases">
        <title>Genomic Encyclopedia of Type Strains, Phase IV (KMG-IV): sequencing the most valuable type-strain genomes for metagenomic binning, comparative biology and taxonomic classification.</title>
        <authorList>
            <person name="Goeker M."/>
        </authorList>
    </citation>
    <scope>NUCLEOTIDE SEQUENCE [LARGE SCALE GENOMIC DNA]</scope>
    <source>
        <strain evidence="8 9">DSM 25532</strain>
    </source>
</reference>
<keyword evidence="6" id="KW-0732">Signal</keyword>
<dbReference type="CDD" id="cd00340">
    <property type="entry name" value="GSH_Peroxidase"/>
    <property type="match status" value="1"/>
</dbReference>
<evidence type="ECO:0000256" key="4">
    <source>
        <dbReference type="PIRSR" id="PIRSR000303-1"/>
    </source>
</evidence>
<dbReference type="AlphaFoldDB" id="A0A366H9Z3"/>
<dbReference type="PANTHER" id="PTHR11592">
    <property type="entry name" value="GLUTATHIONE PEROXIDASE"/>
    <property type="match status" value="1"/>
</dbReference>
<evidence type="ECO:0000256" key="1">
    <source>
        <dbReference type="ARBA" id="ARBA00006926"/>
    </source>
</evidence>
<comment type="similarity">
    <text evidence="1 5">Belongs to the glutathione peroxidase family.</text>
</comment>
<protein>
    <recommendedName>
        <fullName evidence="5">Glutathione peroxidase</fullName>
    </recommendedName>
</protein>
<keyword evidence="2 5" id="KW-0575">Peroxidase</keyword>
<proteinExistence type="inferred from homology"/>
<comment type="caution">
    <text evidence="8">The sequence shown here is derived from an EMBL/GenBank/DDBJ whole genome shotgun (WGS) entry which is preliminary data.</text>
</comment>
<dbReference type="GO" id="GO:0004601">
    <property type="term" value="F:peroxidase activity"/>
    <property type="evidence" value="ECO:0007669"/>
    <property type="project" value="UniProtKB-KW"/>
</dbReference>
<dbReference type="PROSITE" id="PS00460">
    <property type="entry name" value="GLUTATHIONE_PEROXID_1"/>
    <property type="match status" value="1"/>
</dbReference>
<dbReference type="InterPro" id="IPR036249">
    <property type="entry name" value="Thioredoxin-like_sf"/>
</dbReference>
<dbReference type="Proteomes" id="UP000253426">
    <property type="component" value="Unassembled WGS sequence"/>
</dbReference>
<gene>
    <name evidence="8" type="ORF">DES53_110106</name>
</gene>
<dbReference type="PANTHER" id="PTHR11592:SF40">
    <property type="entry name" value="THIOREDOXIN_GLUTATHIONE PEROXIDASE BTUE"/>
    <property type="match status" value="1"/>
</dbReference>
<accession>A0A366H9Z3</accession>
<evidence type="ECO:0000256" key="5">
    <source>
        <dbReference type="RuleBase" id="RU000499"/>
    </source>
</evidence>
<dbReference type="InterPro" id="IPR029759">
    <property type="entry name" value="GPX_AS"/>
</dbReference>
<evidence type="ECO:0000259" key="7">
    <source>
        <dbReference type="PROSITE" id="PS51352"/>
    </source>
</evidence>
<evidence type="ECO:0000256" key="3">
    <source>
        <dbReference type="ARBA" id="ARBA00023002"/>
    </source>
</evidence>
<dbReference type="PROSITE" id="PS51355">
    <property type="entry name" value="GLUTATHIONE_PEROXID_3"/>
    <property type="match status" value="1"/>
</dbReference>
<evidence type="ECO:0000256" key="6">
    <source>
        <dbReference type="SAM" id="SignalP"/>
    </source>
</evidence>
<evidence type="ECO:0000313" key="9">
    <source>
        <dbReference type="Proteomes" id="UP000253426"/>
    </source>
</evidence>
<evidence type="ECO:0000256" key="2">
    <source>
        <dbReference type="ARBA" id="ARBA00022559"/>
    </source>
</evidence>
<feature type="domain" description="Thioredoxin" evidence="7">
    <location>
        <begin position="18"/>
        <end position="180"/>
    </location>
</feature>
<evidence type="ECO:0000313" key="8">
    <source>
        <dbReference type="EMBL" id="RBP39082.1"/>
    </source>
</evidence>
<dbReference type="OrthoDB" id="9789406at2"/>
<keyword evidence="9" id="KW-1185">Reference proteome</keyword>